<dbReference type="GO" id="GO:0019005">
    <property type="term" value="C:SCF ubiquitin ligase complex"/>
    <property type="evidence" value="ECO:0007669"/>
    <property type="project" value="TreeGrafter"/>
</dbReference>
<sequence>MSFSPEKPNPVPPLKKTQTPSSWSDLWLNNKKSLNNVVFAMKLHSLSKPKPQPDNTLFFDRSMLLSDPISLLSDQLLLQILSKLPQSQTKSIFLVSKRWFNLQGRLVRSLKLLDWNFLVSGRLFLRFPNLIHIDLVRGCVVSPKNSGILLTRNLVSLHIDSNVSPNGFVPENYMLSIDEVDSGLKSLAGGYPNLRKLMVINASEIGLLSVAEECPTLQELELHRCNDQVLHGIAAFQNLQILKLIGFVDGFYGSLVSDIGLTILAQGCKRLVKLELSGCEGSYDGIKAIGQCCQMLEELTLTNHRMDGGWLSALSYCENLKTLKFQSCKRIDCSPGLDEHLGSCRTLEHLHLEKCQLRDKQSVRALFLICGAVKEIVFQNCWGLDNDVFSIACICRRVKFLSLEGCAMLTTQGLESVILSWKEFQRLRVVSCNNVKDSEVTPALSTLFSVLKELKWGPDTKSLLLSSLAGTGMGKKGGKFFKKKRAGDDVEQNRCCHSHKPLLPFTQNRYAISTDDVVQKKIVMPFTPHHCCHSHPTTVAISTGDVVQEKTAMPFTNHCCHSHPIIAQTTVAIHTPPLEQNCYAISTDDVVQKKSILAGILQTILDRNRFPNACYSIGGHEIESWDENRWDWLKNGGIAGTRIGGIGEIENQNCGTRIGETSVEPELRLRLRTRTVNR</sequence>
<accession>A0A7J7I472</accession>
<evidence type="ECO:0000256" key="1">
    <source>
        <dbReference type="SAM" id="MobiDB-lite"/>
    </source>
</evidence>
<dbReference type="InterPro" id="IPR036047">
    <property type="entry name" value="F-box-like_dom_sf"/>
</dbReference>
<proteinExistence type="predicted"/>
<dbReference type="GO" id="GO:0031146">
    <property type="term" value="P:SCF-dependent proteasomal ubiquitin-dependent protein catabolic process"/>
    <property type="evidence" value="ECO:0007669"/>
    <property type="project" value="TreeGrafter"/>
</dbReference>
<reference evidence="3" key="1">
    <citation type="journal article" date="2020" name="Nat. Commun.">
        <title>Genome assembly of wild tea tree DASZ reveals pedigree and selection history of tea varieties.</title>
        <authorList>
            <person name="Zhang W."/>
            <person name="Zhang Y."/>
            <person name="Qiu H."/>
            <person name="Guo Y."/>
            <person name="Wan H."/>
            <person name="Zhang X."/>
            <person name="Scossa F."/>
            <person name="Alseekh S."/>
            <person name="Zhang Q."/>
            <person name="Wang P."/>
            <person name="Xu L."/>
            <person name="Schmidt M.H."/>
            <person name="Jia X."/>
            <person name="Li D."/>
            <person name="Zhu A."/>
            <person name="Guo F."/>
            <person name="Chen W."/>
            <person name="Ni D."/>
            <person name="Usadel B."/>
            <person name="Fernie A.R."/>
            <person name="Wen W."/>
        </authorList>
    </citation>
    <scope>NUCLEOTIDE SEQUENCE [LARGE SCALE GENOMIC DNA]</scope>
    <source>
        <strain evidence="3">cv. G240</strain>
    </source>
</reference>
<reference evidence="2 3" key="2">
    <citation type="submission" date="2020-07" db="EMBL/GenBank/DDBJ databases">
        <title>Genome assembly of wild tea tree DASZ reveals pedigree and selection history of tea varieties.</title>
        <authorList>
            <person name="Zhang W."/>
        </authorList>
    </citation>
    <scope>NUCLEOTIDE SEQUENCE [LARGE SCALE GENOMIC DNA]</scope>
    <source>
        <strain evidence="3">cv. G240</strain>
        <tissue evidence="2">Leaf</tissue>
    </source>
</reference>
<name>A0A7J7I472_CAMSI</name>
<evidence type="ECO:0000313" key="2">
    <source>
        <dbReference type="EMBL" id="KAF5959833.1"/>
    </source>
</evidence>
<dbReference type="EMBL" id="JACBKZ010000001">
    <property type="protein sequence ID" value="KAF5959833.1"/>
    <property type="molecule type" value="Genomic_DNA"/>
</dbReference>
<feature type="region of interest" description="Disordered" evidence="1">
    <location>
        <begin position="1"/>
        <end position="22"/>
    </location>
</feature>
<comment type="caution">
    <text evidence="2">The sequence shown here is derived from an EMBL/GenBank/DDBJ whole genome shotgun (WGS) entry which is preliminary data.</text>
</comment>
<dbReference type="AlphaFoldDB" id="A0A7J7I472"/>
<organism evidence="2 3">
    <name type="scientific">Camellia sinensis</name>
    <name type="common">Tea plant</name>
    <name type="synonym">Thea sinensis</name>
    <dbReference type="NCBI Taxonomy" id="4442"/>
    <lineage>
        <taxon>Eukaryota</taxon>
        <taxon>Viridiplantae</taxon>
        <taxon>Streptophyta</taxon>
        <taxon>Embryophyta</taxon>
        <taxon>Tracheophyta</taxon>
        <taxon>Spermatophyta</taxon>
        <taxon>Magnoliopsida</taxon>
        <taxon>eudicotyledons</taxon>
        <taxon>Gunneridae</taxon>
        <taxon>Pentapetalae</taxon>
        <taxon>asterids</taxon>
        <taxon>Ericales</taxon>
        <taxon>Theaceae</taxon>
        <taxon>Camellia</taxon>
    </lineage>
</organism>
<dbReference type="FunFam" id="3.80.10.10:FF:001445">
    <property type="entry name" value="F-box protein At5g51380"/>
    <property type="match status" value="1"/>
</dbReference>
<dbReference type="InterPro" id="IPR032675">
    <property type="entry name" value="LRR_dom_sf"/>
</dbReference>
<gene>
    <name evidence="2" type="ORF">HYC85_001042</name>
</gene>
<keyword evidence="3" id="KW-1185">Reference proteome</keyword>
<dbReference type="PANTHER" id="PTHR13318">
    <property type="entry name" value="PARTNER OF PAIRED, ISOFORM B-RELATED"/>
    <property type="match status" value="1"/>
</dbReference>
<dbReference type="PANTHER" id="PTHR13318:SF124">
    <property type="entry name" value="F-BOX DOMAIN-CONTAINING PROTEIN"/>
    <property type="match status" value="1"/>
</dbReference>
<evidence type="ECO:0008006" key="4">
    <source>
        <dbReference type="Google" id="ProtNLM"/>
    </source>
</evidence>
<dbReference type="Proteomes" id="UP000593564">
    <property type="component" value="Unassembled WGS sequence"/>
</dbReference>
<dbReference type="SUPFAM" id="SSF52047">
    <property type="entry name" value="RNI-like"/>
    <property type="match status" value="2"/>
</dbReference>
<protein>
    <recommendedName>
        <fullName evidence="4">F-box domain-containing protein</fullName>
    </recommendedName>
</protein>
<dbReference type="SUPFAM" id="SSF81383">
    <property type="entry name" value="F-box domain"/>
    <property type="match status" value="1"/>
</dbReference>
<evidence type="ECO:0000313" key="3">
    <source>
        <dbReference type="Proteomes" id="UP000593564"/>
    </source>
</evidence>
<dbReference type="Gene3D" id="3.80.10.10">
    <property type="entry name" value="Ribonuclease Inhibitor"/>
    <property type="match status" value="2"/>
</dbReference>